<comment type="subcellular location">
    <subcellularLocation>
        <location evidence="1 8">Cell membrane</location>
        <topology evidence="1 8">Multi-pass membrane protein</topology>
    </subcellularLocation>
</comment>
<reference evidence="10" key="1">
    <citation type="submission" date="2021-11" db="EMBL/GenBank/DDBJ databases">
        <title>Draft genome sequence of Alcaligenes endophyticus type strain CCUG 75668T.</title>
        <authorList>
            <person name="Salva-Serra F."/>
            <person name="Duran R.E."/>
            <person name="Seeger M."/>
            <person name="Moore E.R.B."/>
            <person name="Jaen-Luchoro D."/>
        </authorList>
    </citation>
    <scope>NUCLEOTIDE SEQUENCE</scope>
    <source>
        <strain evidence="10">CCUG 75668</strain>
    </source>
</reference>
<feature type="transmembrane region" description="Helical" evidence="9">
    <location>
        <begin position="37"/>
        <end position="55"/>
    </location>
</feature>
<dbReference type="PANTHER" id="PTHR30561">
    <property type="entry name" value="SMR FAMILY PROTON-DEPENDENT DRUG EFFLUX TRANSPORTER SUGE"/>
    <property type="match status" value="1"/>
</dbReference>
<proteinExistence type="inferred from homology"/>
<keyword evidence="11" id="KW-1185">Reference proteome</keyword>
<accession>A0ABT8EIH1</accession>
<dbReference type="Pfam" id="PF00893">
    <property type="entry name" value="Multi_Drug_Res"/>
    <property type="match status" value="1"/>
</dbReference>
<keyword evidence="4 8" id="KW-0812">Transmembrane</keyword>
<comment type="caution">
    <text evidence="10">The sequence shown here is derived from an EMBL/GenBank/DDBJ whole genome shotgun (WGS) entry which is preliminary data.</text>
</comment>
<dbReference type="RefSeq" id="WP_266124917.1">
    <property type="nucleotide sequence ID" value="NZ_JAJHNU010000001.1"/>
</dbReference>
<evidence type="ECO:0000256" key="3">
    <source>
        <dbReference type="ARBA" id="ARBA00022475"/>
    </source>
</evidence>
<evidence type="ECO:0000256" key="4">
    <source>
        <dbReference type="ARBA" id="ARBA00022692"/>
    </source>
</evidence>
<evidence type="ECO:0000256" key="6">
    <source>
        <dbReference type="ARBA" id="ARBA00023136"/>
    </source>
</evidence>
<evidence type="ECO:0000256" key="9">
    <source>
        <dbReference type="SAM" id="Phobius"/>
    </source>
</evidence>
<keyword evidence="5 9" id="KW-1133">Transmembrane helix</keyword>
<dbReference type="Proteomes" id="UP001168613">
    <property type="component" value="Unassembled WGS sequence"/>
</dbReference>
<evidence type="ECO:0000313" key="10">
    <source>
        <dbReference type="EMBL" id="MDN4121092.1"/>
    </source>
</evidence>
<keyword evidence="2" id="KW-0813">Transport</keyword>
<dbReference type="PANTHER" id="PTHR30561:SF1">
    <property type="entry name" value="MULTIDRUG TRANSPORTER EMRE"/>
    <property type="match status" value="1"/>
</dbReference>
<dbReference type="EMBL" id="JAJHNU010000001">
    <property type="protein sequence ID" value="MDN4121092.1"/>
    <property type="molecule type" value="Genomic_DNA"/>
</dbReference>
<evidence type="ECO:0000256" key="1">
    <source>
        <dbReference type="ARBA" id="ARBA00004651"/>
    </source>
</evidence>
<evidence type="ECO:0000256" key="2">
    <source>
        <dbReference type="ARBA" id="ARBA00022448"/>
    </source>
</evidence>
<dbReference type="SUPFAM" id="SSF103481">
    <property type="entry name" value="Multidrug resistance efflux transporter EmrE"/>
    <property type="match status" value="1"/>
</dbReference>
<dbReference type="Gene3D" id="1.10.3730.20">
    <property type="match status" value="1"/>
</dbReference>
<organism evidence="10 11">
    <name type="scientific">Alcaligenes endophyticus</name>
    <dbReference type="NCBI Taxonomy" id="1929088"/>
    <lineage>
        <taxon>Bacteria</taxon>
        <taxon>Pseudomonadati</taxon>
        <taxon>Pseudomonadota</taxon>
        <taxon>Betaproteobacteria</taxon>
        <taxon>Burkholderiales</taxon>
        <taxon>Alcaligenaceae</taxon>
        <taxon>Alcaligenes</taxon>
    </lineage>
</organism>
<gene>
    <name evidence="10" type="ORF">LMS43_07305</name>
</gene>
<feature type="transmembrane region" description="Helical" evidence="9">
    <location>
        <begin position="61"/>
        <end position="82"/>
    </location>
</feature>
<evidence type="ECO:0000256" key="8">
    <source>
        <dbReference type="RuleBase" id="RU003942"/>
    </source>
</evidence>
<feature type="transmembrane region" description="Helical" evidence="9">
    <location>
        <begin position="6"/>
        <end position="25"/>
    </location>
</feature>
<dbReference type="InterPro" id="IPR000390">
    <property type="entry name" value="Small_drug/metabolite_transptr"/>
</dbReference>
<dbReference type="InterPro" id="IPR037185">
    <property type="entry name" value="EmrE-like"/>
</dbReference>
<evidence type="ECO:0000313" key="11">
    <source>
        <dbReference type="Proteomes" id="UP001168613"/>
    </source>
</evidence>
<keyword evidence="3" id="KW-1003">Cell membrane</keyword>
<feature type="transmembrane region" description="Helical" evidence="9">
    <location>
        <begin position="89"/>
        <end position="108"/>
    </location>
</feature>
<protein>
    <submittedName>
        <fullName evidence="10">QacE family quaternary ammonium compound efflux SMR transporter</fullName>
    </submittedName>
</protein>
<name>A0ABT8EIH1_9BURK</name>
<keyword evidence="6 9" id="KW-0472">Membrane</keyword>
<comment type="similarity">
    <text evidence="7 8">Belongs to the drug/metabolite transporter (DMT) superfamily. Small multidrug resistance (SMR) (TC 2.A.7.1) family.</text>
</comment>
<sequence length="113" mass="12323">MSSNTLSYLHLFCAIAFEIIGTTLLQQSQQFTRLYPSVGSLFCYGVAFYFLSLTLRSMAVGIAYALWSGIGIVLISLIGWLVFKQKIDLPAIIGISLIVAGVLVINLFSSSVH</sequence>
<evidence type="ECO:0000256" key="5">
    <source>
        <dbReference type="ARBA" id="ARBA00022989"/>
    </source>
</evidence>
<evidence type="ECO:0000256" key="7">
    <source>
        <dbReference type="ARBA" id="ARBA00038032"/>
    </source>
</evidence>
<dbReference type="InterPro" id="IPR045324">
    <property type="entry name" value="Small_multidrug_res"/>
</dbReference>